<evidence type="ECO:0000313" key="2">
    <source>
        <dbReference type="Proteomes" id="UP000053676"/>
    </source>
</evidence>
<sequence length="63" mass="7126">MYEANLSLNIRWNFKRVQLNSVDGLASPEVTVIKAVLPAGGNESNQYLKYPESKILITAVFWK</sequence>
<dbReference type="KEGG" id="nai:NECAME_11904"/>
<evidence type="ECO:0000313" key="1">
    <source>
        <dbReference type="EMBL" id="ETN76121.1"/>
    </source>
</evidence>
<gene>
    <name evidence="1" type="ORF">NECAME_11904</name>
</gene>
<dbReference type="AlphaFoldDB" id="W2T4F3"/>
<proteinExistence type="predicted"/>
<protein>
    <submittedName>
        <fullName evidence="1">Uncharacterized protein</fullName>
    </submittedName>
</protein>
<keyword evidence="2" id="KW-1185">Reference proteome</keyword>
<organism evidence="1 2">
    <name type="scientific">Necator americanus</name>
    <name type="common">Human hookworm</name>
    <dbReference type="NCBI Taxonomy" id="51031"/>
    <lineage>
        <taxon>Eukaryota</taxon>
        <taxon>Metazoa</taxon>
        <taxon>Ecdysozoa</taxon>
        <taxon>Nematoda</taxon>
        <taxon>Chromadorea</taxon>
        <taxon>Rhabditida</taxon>
        <taxon>Rhabditina</taxon>
        <taxon>Rhabditomorpha</taxon>
        <taxon>Strongyloidea</taxon>
        <taxon>Ancylostomatidae</taxon>
        <taxon>Bunostominae</taxon>
        <taxon>Necator</taxon>
    </lineage>
</organism>
<dbReference type="EMBL" id="KI660248">
    <property type="protein sequence ID" value="ETN76121.1"/>
    <property type="molecule type" value="Genomic_DNA"/>
</dbReference>
<reference evidence="2" key="1">
    <citation type="journal article" date="2014" name="Nat. Genet.">
        <title>Genome of the human hookworm Necator americanus.</title>
        <authorList>
            <person name="Tang Y.T."/>
            <person name="Gao X."/>
            <person name="Rosa B.A."/>
            <person name="Abubucker S."/>
            <person name="Hallsworth-Pepin K."/>
            <person name="Martin J."/>
            <person name="Tyagi R."/>
            <person name="Heizer E."/>
            <person name="Zhang X."/>
            <person name="Bhonagiri-Palsikar V."/>
            <person name="Minx P."/>
            <person name="Warren W.C."/>
            <person name="Wang Q."/>
            <person name="Zhan B."/>
            <person name="Hotez P.J."/>
            <person name="Sternberg P.W."/>
            <person name="Dougall A."/>
            <person name="Gaze S.T."/>
            <person name="Mulvenna J."/>
            <person name="Sotillo J."/>
            <person name="Ranganathan S."/>
            <person name="Rabelo E.M."/>
            <person name="Wilson R.K."/>
            <person name="Felgner P.L."/>
            <person name="Bethony J."/>
            <person name="Hawdon J.M."/>
            <person name="Gasser R.B."/>
            <person name="Loukas A."/>
            <person name="Mitreva M."/>
        </authorList>
    </citation>
    <scope>NUCLEOTIDE SEQUENCE [LARGE SCALE GENOMIC DNA]</scope>
</reference>
<dbReference type="Proteomes" id="UP000053676">
    <property type="component" value="Unassembled WGS sequence"/>
</dbReference>
<accession>W2T4F3</accession>
<name>W2T4F3_NECAM</name>